<feature type="region of interest" description="Disordered" evidence="1">
    <location>
        <begin position="1"/>
        <end position="28"/>
    </location>
</feature>
<protein>
    <submittedName>
        <fullName evidence="2">Uncharacterized protein</fullName>
    </submittedName>
</protein>
<keyword evidence="3" id="KW-1185">Reference proteome</keyword>
<gene>
    <name evidence="2" type="ORF">K1I41_02760</name>
</gene>
<evidence type="ECO:0000256" key="1">
    <source>
        <dbReference type="SAM" id="MobiDB-lite"/>
    </source>
</evidence>
<name>A0ABX8V7J7_9FLAO</name>
<dbReference type="RefSeq" id="WP_220641159.1">
    <property type="nucleotide sequence ID" value="NZ_CP080429.1"/>
</dbReference>
<dbReference type="Proteomes" id="UP000825381">
    <property type="component" value="Chromosome"/>
</dbReference>
<accession>A0ABX8V7J7</accession>
<evidence type="ECO:0000313" key="3">
    <source>
        <dbReference type="Proteomes" id="UP000825381"/>
    </source>
</evidence>
<evidence type="ECO:0000313" key="2">
    <source>
        <dbReference type="EMBL" id="QYJ68820.1"/>
    </source>
</evidence>
<reference evidence="2 3" key="1">
    <citation type="submission" date="2021-07" db="EMBL/GenBank/DDBJ databases">
        <title>Flavobacterium WSW3-B6 sp.nov, isolated from seaweed.</title>
        <authorList>
            <person name="Muhammad N."/>
            <person name="Ho H."/>
            <person name="Lee Y.-J."/>
            <person name="Nguyen T."/>
            <person name="Ho J."/>
            <person name="Kim S.-G."/>
        </authorList>
    </citation>
    <scope>NUCLEOTIDE SEQUENCE [LARGE SCALE GENOMIC DNA]</scope>
    <source>
        <strain evidence="2 3">WSW3-B6</strain>
    </source>
</reference>
<organism evidence="2 3">
    <name type="scientific">Flavobacterium litorale</name>
    <dbReference type="NCBI Taxonomy" id="2856519"/>
    <lineage>
        <taxon>Bacteria</taxon>
        <taxon>Pseudomonadati</taxon>
        <taxon>Bacteroidota</taxon>
        <taxon>Flavobacteriia</taxon>
        <taxon>Flavobacteriales</taxon>
        <taxon>Flavobacteriaceae</taxon>
        <taxon>Flavobacterium</taxon>
    </lineage>
</organism>
<proteinExistence type="predicted"/>
<dbReference type="EMBL" id="CP080429">
    <property type="protein sequence ID" value="QYJ68820.1"/>
    <property type="molecule type" value="Genomic_DNA"/>
</dbReference>
<sequence length="58" mass="6408">MRQYRDGLSATDLGYPADGYTHEEGNTQSNVTEVDMTSIFGRDLNIPVDENGNIDASR</sequence>